<reference evidence="4 5" key="1">
    <citation type="submission" date="2016-11" db="EMBL/GenBank/DDBJ databases">
        <title>Complete genome sequence of Sulfitobacter sp. AM1-D1, a toxic bacteria associated with marine dinoflagellate Alexandrium minutum in East China Sea.</title>
        <authorList>
            <person name="Yang Q."/>
            <person name="Zhang X."/>
            <person name="Tian X."/>
        </authorList>
    </citation>
    <scope>NUCLEOTIDE SEQUENCE [LARGE SCALE GENOMIC DNA]</scope>
    <source>
        <strain evidence="4 5">AM1-D1</strain>
    </source>
</reference>
<sequence>MSDWKAKRFWKEAKAVPAGGGHAVELDGRPVKTPAKQPLILPTEAMAKAVAAEWDAQEGVINPHLMPVTKTANSAIDKVAAQHAEVADMLADYGDSDLLCYRADTPEELVARQKAHWDPMLDWAAEVLGARLEPRVGIMHRPQDPAALEALRRRTHALNDFELAAFHDLVSLSGSLVLGFAATMGARDIEVLWDISRLDEAWQAEQWGRDDAAEALAEVKKAAFLHAWRMFALCRAG</sequence>
<comment type="similarity">
    <text evidence="1">Belongs to the ATP12 family.</text>
</comment>
<dbReference type="SUPFAM" id="SSF160909">
    <property type="entry name" value="ATP12-like"/>
    <property type="match status" value="1"/>
</dbReference>
<proteinExistence type="inferred from homology"/>
<keyword evidence="3" id="KW-0143">Chaperone</keyword>
<name>A0A1J0WDV7_9RHOB</name>
<keyword evidence="2" id="KW-0809">Transit peptide</keyword>
<dbReference type="GO" id="GO:0043461">
    <property type="term" value="P:proton-transporting ATP synthase complex assembly"/>
    <property type="evidence" value="ECO:0007669"/>
    <property type="project" value="InterPro"/>
</dbReference>
<dbReference type="PANTHER" id="PTHR21013">
    <property type="entry name" value="ATP SYNTHASE MITOCHONDRIAL F1 COMPLEX ASSEMBLY FACTOR 2/ATP12 PROTEIN, MITOCHONDRIAL PRECURSOR"/>
    <property type="match status" value="1"/>
</dbReference>
<evidence type="ECO:0000256" key="3">
    <source>
        <dbReference type="ARBA" id="ARBA00023186"/>
    </source>
</evidence>
<protein>
    <submittedName>
        <fullName evidence="4">ATPase</fullName>
    </submittedName>
</protein>
<evidence type="ECO:0000313" key="5">
    <source>
        <dbReference type="Proteomes" id="UP000181897"/>
    </source>
</evidence>
<evidence type="ECO:0000256" key="2">
    <source>
        <dbReference type="ARBA" id="ARBA00022946"/>
    </source>
</evidence>
<evidence type="ECO:0000313" key="4">
    <source>
        <dbReference type="EMBL" id="APE42350.1"/>
    </source>
</evidence>
<dbReference type="AlphaFoldDB" id="A0A1J0WDV7"/>
<dbReference type="OrthoDB" id="9797825at2"/>
<dbReference type="Pfam" id="PF07542">
    <property type="entry name" value="ATP12"/>
    <property type="match status" value="1"/>
</dbReference>
<dbReference type="InterPro" id="IPR023335">
    <property type="entry name" value="ATP12_ortho_dom_sf"/>
</dbReference>
<dbReference type="PANTHER" id="PTHR21013:SF10">
    <property type="entry name" value="ATP SYNTHASE MITOCHONDRIAL F1 COMPLEX ASSEMBLY FACTOR 2"/>
    <property type="match status" value="1"/>
</dbReference>
<dbReference type="KEGG" id="suam:BOO69_02155"/>
<dbReference type="InterPro" id="IPR042272">
    <property type="entry name" value="ATP12_ATP_synth-F1-assembly_N"/>
</dbReference>
<dbReference type="EMBL" id="CP018076">
    <property type="protein sequence ID" value="APE42350.1"/>
    <property type="molecule type" value="Genomic_DNA"/>
</dbReference>
<dbReference type="STRING" id="1917485.BOO69_02155"/>
<gene>
    <name evidence="4" type="ORF">BOO69_02155</name>
</gene>
<organism evidence="4 5">
    <name type="scientific">Sulfitobacter alexandrii</name>
    <dbReference type="NCBI Taxonomy" id="1917485"/>
    <lineage>
        <taxon>Bacteria</taxon>
        <taxon>Pseudomonadati</taxon>
        <taxon>Pseudomonadota</taxon>
        <taxon>Alphaproteobacteria</taxon>
        <taxon>Rhodobacterales</taxon>
        <taxon>Roseobacteraceae</taxon>
        <taxon>Sulfitobacter</taxon>
    </lineage>
</organism>
<dbReference type="Gene3D" id="3.30.2180.10">
    <property type="entry name" value="ATP12-like"/>
    <property type="match status" value="1"/>
</dbReference>
<dbReference type="Proteomes" id="UP000181897">
    <property type="component" value="Chromosome"/>
</dbReference>
<dbReference type="Gene3D" id="1.10.3580.10">
    <property type="entry name" value="ATP12 ATPase"/>
    <property type="match status" value="1"/>
</dbReference>
<dbReference type="InterPro" id="IPR011419">
    <property type="entry name" value="ATP12_ATP_synth-F1-assembly"/>
</dbReference>
<evidence type="ECO:0000256" key="1">
    <source>
        <dbReference type="ARBA" id="ARBA00008231"/>
    </source>
</evidence>
<accession>A0A1J0WDV7</accession>
<dbReference type="RefSeq" id="WP_071969886.1">
    <property type="nucleotide sequence ID" value="NZ_CP018076.1"/>
</dbReference>
<keyword evidence="5" id="KW-1185">Reference proteome</keyword>